<organism evidence="3">
    <name type="scientific">Pyrodinium bahamense</name>
    <dbReference type="NCBI Taxonomy" id="73915"/>
    <lineage>
        <taxon>Eukaryota</taxon>
        <taxon>Sar</taxon>
        <taxon>Alveolata</taxon>
        <taxon>Dinophyceae</taxon>
        <taxon>Gonyaulacales</taxon>
        <taxon>Pyrocystaceae</taxon>
        <taxon>Pyrodinium</taxon>
    </lineage>
</organism>
<keyword evidence="1" id="KW-0677">Repeat</keyword>
<keyword evidence="2" id="KW-1133">Transmembrane helix</keyword>
<dbReference type="SMART" id="SM00698">
    <property type="entry name" value="MORN"/>
    <property type="match status" value="9"/>
</dbReference>
<dbReference type="Gene3D" id="2.20.110.10">
    <property type="entry name" value="Histone H3 K4-specific methyltransferase SET7/9 N-terminal domain"/>
    <property type="match status" value="4"/>
</dbReference>
<reference evidence="3" key="1">
    <citation type="submission" date="2021-01" db="EMBL/GenBank/DDBJ databases">
        <authorList>
            <person name="Corre E."/>
            <person name="Pelletier E."/>
            <person name="Niang G."/>
            <person name="Scheremetjew M."/>
            <person name="Finn R."/>
            <person name="Kale V."/>
            <person name="Holt S."/>
            <person name="Cochrane G."/>
            <person name="Meng A."/>
            <person name="Brown T."/>
            <person name="Cohen L."/>
        </authorList>
    </citation>
    <scope>NUCLEOTIDE SEQUENCE</scope>
    <source>
        <strain evidence="3">Pbaha01</strain>
    </source>
</reference>
<dbReference type="AlphaFoldDB" id="A0A7S0B5R5"/>
<dbReference type="Pfam" id="PF02493">
    <property type="entry name" value="MORN"/>
    <property type="match status" value="9"/>
</dbReference>
<dbReference type="PANTHER" id="PTHR23084">
    <property type="entry name" value="PHOSPHATIDYLINOSITOL-4-PHOSPHATE 5-KINASE RELATED"/>
    <property type="match status" value="1"/>
</dbReference>
<gene>
    <name evidence="3" type="ORF">PBAH0796_LOCUS27714</name>
</gene>
<proteinExistence type="predicted"/>
<keyword evidence="2" id="KW-0472">Membrane</keyword>
<evidence type="ECO:0000256" key="2">
    <source>
        <dbReference type="SAM" id="Phobius"/>
    </source>
</evidence>
<keyword evidence="2" id="KW-0812">Transmembrane</keyword>
<protein>
    <submittedName>
        <fullName evidence="3">Uncharacterized protein</fullName>
    </submittedName>
</protein>
<dbReference type="InterPro" id="IPR003409">
    <property type="entry name" value="MORN"/>
</dbReference>
<evidence type="ECO:0000256" key="1">
    <source>
        <dbReference type="ARBA" id="ARBA00022737"/>
    </source>
</evidence>
<dbReference type="SUPFAM" id="SSF82185">
    <property type="entry name" value="Histone H3 K4-specific methyltransferase SET7/9 N-terminal domain"/>
    <property type="match status" value="2"/>
</dbReference>
<sequence>MAPPWLEKYMPRMAVYFPKYVCLNNPRLAIVYYILVFVIMGIAFFQFMSQERYNALIPVGGQASITSWRIPRTATELKEAMEGDASQPVCASPGQFDYEYGFESYTNISCAELCSQGGPVPCLTPGELYALEGHASIFYPTFFREEGDAGGSNRFVPGVGSSRLAFTHRYWVDQPSTKLQKYPDMAEGHSADDASLQQDQLLTVLLGRDGEIKKRWPGGEVITMTLDEMIEATKLAEFSDTVSKVSLDSKYTRVDEDIIDDVGDQGVTVRLSGMTLIVDLKYTNTLECQLDRGSPTIKVTEWTGKVCCMSIKGIRNWVRHEVSSVTDLSGRSVTRTYHGVRIHFRSRGEFASLNGAALFDGLTTLLIWAQIPLVIIYYFVITVLGRLSEVYSRVIHQSMSIKEACTGLASRLVGYSSAFLDVLDVGGESLNRARMVERFRLVFQDSEDLDDMEIVKLVDYIYTGMLGKEGASDPERSAQVCIQDFCHCCASNEPLSFNSLVSIFDKDRKLGVIESLFNDDTIKAIRGDEFSERVAEVSDSQPKPILMRSRSQLKDTQDYSQLETIMKTHARHKSRYARLQDKVSSALGSAEETLGKEEEGLFELRRLELLKQGKPENRPPVKMATGAVYHGDWVGTTRHGYGTETWPDGSTFEGQWAAGRLHGHAVYRQPHGGKYAGQWQYGKQHGKGVHVSETGAKYDGQFQHGMKNGTGKIFLVDGSTYEGEIVDNMMHGPGEYEWVDGNSYKGEWVNNVMHGEGVYTFSDGCEYTGQYRHNVKHGYGVFRWPDGKRYEGQYENNKRSGKGAFFMPDGTRIEGTWKDGKQDGPGTVTAPNGKRQEATWDMGILVQS</sequence>
<evidence type="ECO:0000313" key="3">
    <source>
        <dbReference type="EMBL" id="CAD8384026.1"/>
    </source>
</evidence>
<feature type="transmembrane region" description="Helical" evidence="2">
    <location>
        <begin position="30"/>
        <end position="48"/>
    </location>
</feature>
<dbReference type="PANTHER" id="PTHR23084:SF263">
    <property type="entry name" value="MORN REPEAT-CONTAINING PROTEIN 1"/>
    <property type="match status" value="1"/>
</dbReference>
<dbReference type="EMBL" id="HBEG01045609">
    <property type="protein sequence ID" value="CAD8384026.1"/>
    <property type="molecule type" value="Transcribed_RNA"/>
</dbReference>
<name>A0A7S0B5R5_9DINO</name>
<accession>A0A7S0B5R5</accession>